<dbReference type="SUPFAM" id="SSF48403">
    <property type="entry name" value="Ankyrin repeat"/>
    <property type="match status" value="1"/>
</dbReference>
<dbReference type="SMART" id="SM00248">
    <property type="entry name" value="ANK"/>
    <property type="match status" value="4"/>
</dbReference>
<dbReference type="Pfam" id="PF01363">
    <property type="entry name" value="FYVE"/>
    <property type="match status" value="1"/>
</dbReference>
<reference evidence="16 17" key="1">
    <citation type="journal article" date="2014" name="Genome Biol. Evol.">
        <title>The secreted proteins of Achlya hypogyna and Thraustotheca clavata identify the ancestral oomycete secretome and reveal gene acquisitions by horizontal gene transfer.</title>
        <authorList>
            <person name="Misner I."/>
            <person name="Blouin N."/>
            <person name="Leonard G."/>
            <person name="Richards T.A."/>
            <person name="Lane C.E."/>
        </authorList>
    </citation>
    <scope>NUCLEOTIDE SEQUENCE [LARGE SCALE GENOMIC DNA]</scope>
    <source>
        <strain evidence="16 17">ATCC 34112</strain>
    </source>
</reference>
<dbReference type="SUPFAM" id="SSF57903">
    <property type="entry name" value="FYVE/PHD zinc finger"/>
    <property type="match status" value="1"/>
</dbReference>
<protein>
    <submittedName>
        <fullName evidence="16">Myosin</fullName>
    </submittedName>
</protein>
<dbReference type="Gene3D" id="1.20.5.190">
    <property type="match status" value="1"/>
</dbReference>
<accession>A0A1W0A209</accession>
<feature type="region of interest" description="Actin-binding" evidence="11">
    <location>
        <begin position="175"/>
        <end position="197"/>
    </location>
</feature>
<feature type="region of interest" description="Disordered" evidence="13">
    <location>
        <begin position="721"/>
        <end position="750"/>
    </location>
</feature>
<dbReference type="InterPro" id="IPR036961">
    <property type="entry name" value="Kinesin_motor_dom_sf"/>
</dbReference>
<dbReference type="Gene3D" id="3.30.40.10">
    <property type="entry name" value="Zinc/RING finger domain, C3HC4 (zinc finger)"/>
    <property type="match status" value="1"/>
</dbReference>
<dbReference type="STRING" id="74557.A0A1W0A209"/>
<keyword evidence="4" id="KW-0862">Zinc</keyword>
<keyword evidence="12" id="KW-0175">Coiled coil</keyword>
<evidence type="ECO:0000256" key="9">
    <source>
        <dbReference type="PROSITE-ProRule" id="PRU00023"/>
    </source>
</evidence>
<feature type="repeat" description="ANK" evidence="9">
    <location>
        <begin position="834"/>
        <end position="866"/>
    </location>
</feature>
<feature type="compositionally biased region" description="Polar residues" evidence="13">
    <location>
        <begin position="727"/>
        <end position="742"/>
    </location>
</feature>
<dbReference type="Gene3D" id="3.40.850.10">
    <property type="entry name" value="Kinesin motor domain"/>
    <property type="match status" value="1"/>
</dbReference>
<dbReference type="SUPFAM" id="SSF52540">
    <property type="entry name" value="P-loop containing nucleoside triphosphate hydrolases"/>
    <property type="match status" value="2"/>
</dbReference>
<sequence length="1080" mass="122636">YANERLQYHFIDFVLTQEQKRYQDEGIPWETLTVPQNEGCLEILESRPTGILALLDEECNIPKGSDAGLVRKLYQIYNNHPQFNASRRDQVEFAFIIVHYAGAVRYEAKGFCDKNRDKPHQDIFDLLSSSTNTFVSLLCRPVDVLSESIHALPPMMRRKSSLISLGLGSQFRRQLHQLLEMIALTQPHYIRCLKPNDANKKHIFHRQRMADQLRYGGVLEAVRIARLGYSVHMKHAKFIERYALLSPVAHHKVESLLKSLTTLLSTVWPYRDEEGKSHWYRYGMEIGKTLVFLRQVSYDFLEREVRLKVTKCAITVQSFARMALYRHRFHLTKTIALASQRIARGFLARRIAWRQRSLRFLVISVQAWFRGYKQRQAWHVFKQHLCCTAIQSQWRRYSARRKYSRTLQSVIRIQGHWRCKSARRMLYQLKSEALSLKHTIQERNELRQKLAATQSEATMALQRAEQAELELKKLKSLMEKMMEDTPISQNKRVIDTGGILKSVDDMDIPYNTPKIKVVENTTQSRRHQEPVLVSDSIVDTSIAVKSLIDTMPLVVSKSLVTSEIDYDIQHKAQVKETLGALIEEDKSEDIDKTMLHIDTSPPEVDYSAQNQDTFCPVQETPSQLDKKHRTTPTPRAPMHVKEVGESRLSTNSNLNGVDNTHADHGKTDNVVLDVLDSVIEIAISANVPVVRREVPFHVGHSHAFNLPSTSLSLMDATSGMDLKHTKGNTPSSNLTVDSNPTSQLPPPPISTVDLVRRDVDNYEQTHIFSKGDLTTSSSLVPPPADSDFPIMLPRASPTSVLTRNASYLTWANLTLDNIRISIEQDHNPDNQDNSGRTMLHFGVETNNAELVDLLLSLKANPMITDFTNQETPFHVAAKLANMEISGIFCRPDILPQVDTNLPDKEGNTVLHLAAMSPRPSAAYVLELYLYMGADPNAQNVLGRTPLHICALHRRDSMLVDRLIAFGADPNIYAIDHKTPLHIAVKRGLLEQSIELVRGGASLTIPDGNKWCCITSELSKSLIPYIQHPPYMIPDQDVDACMLCKYPFNFIVRRHHCRRCGIVGCSDCIVAKHCVNCTANV</sequence>
<dbReference type="Pfam" id="PF00612">
    <property type="entry name" value="IQ"/>
    <property type="match status" value="3"/>
</dbReference>
<dbReference type="GO" id="GO:0016020">
    <property type="term" value="C:membrane"/>
    <property type="evidence" value="ECO:0007669"/>
    <property type="project" value="TreeGrafter"/>
</dbReference>
<dbReference type="OrthoDB" id="6108017at2759"/>
<evidence type="ECO:0000256" key="2">
    <source>
        <dbReference type="ARBA" id="ARBA00022741"/>
    </source>
</evidence>
<dbReference type="PANTHER" id="PTHR13140">
    <property type="entry name" value="MYOSIN"/>
    <property type="match status" value="1"/>
</dbReference>
<dbReference type="InterPro" id="IPR036770">
    <property type="entry name" value="Ankyrin_rpt-contain_sf"/>
</dbReference>
<evidence type="ECO:0000313" key="16">
    <source>
        <dbReference type="EMBL" id="OQS04297.1"/>
    </source>
</evidence>
<keyword evidence="8 11" id="KW-0009">Actin-binding</keyword>
<dbReference type="Gene3D" id="1.20.58.530">
    <property type="match status" value="1"/>
</dbReference>
<dbReference type="Pfam" id="PF00063">
    <property type="entry name" value="Myosin_head"/>
    <property type="match status" value="1"/>
</dbReference>
<evidence type="ECO:0000259" key="14">
    <source>
        <dbReference type="PROSITE" id="PS50178"/>
    </source>
</evidence>
<evidence type="ECO:0000256" key="6">
    <source>
        <dbReference type="ARBA" id="ARBA00023123"/>
    </source>
</evidence>
<gene>
    <name evidence="16" type="ORF">THRCLA_03458</name>
</gene>
<evidence type="ECO:0000256" key="11">
    <source>
        <dbReference type="PROSITE-ProRule" id="PRU00782"/>
    </source>
</evidence>
<comment type="similarity">
    <text evidence="11">Belongs to the TRAFAC class myosin-kinesin ATPase superfamily. Myosin family.</text>
</comment>
<dbReference type="GO" id="GO:0007015">
    <property type="term" value="P:actin filament organization"/>
    <property type="evidence" value="ECO:0007669"/>
    <property type="project" value="TreeGrafter"/>
</dbReference>
<feature type="repeat" description="ANK" evidence="9">
    <location>
        <begin position="975"/>
        <end position="1007"/>
    </location>
</feature>
<comment type="caution">
    <text evidence="11">Lacks conserved residue(s) required for the propagation of feature annotation.</text>
</comment>
<dbReference type="Proteomes" id="UP000243217">
    <property type="component" value="Unassembled WGS sequence"/>
</dbReference>
<feature type="repeat" description="ANK" evidence="9">
    <location>
        <begin position="941"/>
        <end position="974"/>
    </location>
</feature>
<keyword evidence="1" id="KW-0479">Metal-binding</keyword>
<dbReference type="PANTHER" id="PTHR13140:SF845">
    <property type="entry name" value="MYOSIN-LIKE PROTEIN"/>
    <property type="match status" value="1"/>
</dbReference>
<dbReference type="PROSITE" id="PS51456">
    <property type="entry name" value="MYOSIN_MOTOR"/>
    <property type="match status" value="1"/>
</dbReference>
<dbReference type="GO" id="GO:0005524">
    <property type="term" value="F:ATP binding"/>
    <property type="evidence" value="ECO:0007669"/>
    <property type="project" value="UniProtKB-KW"/>
</dbReference>
<dbReference type="SMART" id="SM00064">
    <property type="entry name" value="FYVE"/>
    <property type="match status" value="1"/>
</dbReference>
<dbReference type="Pfam" id="PF00023">
    <property type="entry name" value="Ank"/>
    <property type="match status" value="1"/>
</dbReference>
<dbReference type="InterPro" id="IPR000048">
    <property type="entry name" value="IQ_motif_EF-hand-BS"/>
</dbReference>
<evidence type="ECO:0000256" key="8">
    <source>
        <dbReference type="ARBA" id="ARBA00023203"/>
    </source>
</evidence>
<feature type="coiled-coil region" evidence="12">
    <location>
        <begin position="436"/>
        <end position="484"/>
    </location>
</feature>
<keyword evidence="17" id="KW-1185">Reference proteome</keyword>
<dbReference type="GO" id="GO:0051015">
    <property type="term" value="F:actin filament binding"/>
    <property type="evidence" value="ECO:0007669"/>
    <property type="project" value="TreeGrafter"/>
</dbReference>
<feature type="non-terminal residue" evidence="16">
    <location>
        <position position="1"/>
    </location>
</feature>
<dbReference type="PROSITE" id="PS50297">
    <property type="entry name" value="ANK_REP_REGION"/>
    <property type="match status" value="4"/>
</dbReference>
<dbReference type="AlphaFoldDB" id="A0A1W0A209"/>
<feature type="domain" description="Myosin motor" evidence="15">
    <location>
        <begin position="1"/>
        <end position="306"/>
    </location>
</feature>
<dbReference type="PROSITE" id="PS50178">
    <property type="entry name" value="ZF_FYVE"/>
    <property type="match status" value="1"/>
</dbReference>
<keyword evidence="9" id="KW-0040">ANK repeat</keyword>
<comment type="caution">
    <text evidence="16">The sequence shown here is derived from an EMBL/GenBank/DDBJ whole genome shotgun (WGS) entry which is preliminary data.</text>
</comment>
<dbReference type="InterPro" id="IPR011011">
    <property type="entry name" value="Znf_FYVE_PHD"/>
</dbReference>
<dbReference type="InterPro" id="IPR000306">
    <property type="entry name" value="Znf_FYVE"/>
</dbReference>
<dbReference type="PROSITE" id="PS50088">
    <property type="entry name" value="ANK_REPEAT"/>
    <property type="match status" value="4"/>
</dbReference>
<dbReference type="GO" id="GO:0008270">
    <property type="term" value="F:zinc ion binding"/>
    <property type="evidence" value="ECO:0007669"/>
    <property type="project" value="UniProtKB-KW"/>
</dbReference>
<keyword evidence="5" id="KW-0067">ATP-binding</keyword>
<keyword evidence="6 11" id="KW-0518">Myosin</keyword>
<dbReference type="SMART" id="SM00242">
    <property type="entry name" value="MYSc"/>
    <property type="match status" value="1"/>
</dbReference>
<dbReference type="GO" id="GO:0000146">
    <property type="term" value="F:microfilament motor activity"/>
    <property type="evidence" value="ECO:0007669"/>
    <property type="project" value="TreeGrafter"/>
</dbReference>
<evidence type="ECO:0000256" key="3">
    <source>
        <dbReference type="ARBA" id="ARBA00022771"/>
    </source>
</evidence>
<feature type="repeat" description="ANK" evidence="9">
    <location>
        <begin position="905"/>
        <end position="940"/>
    </location>
</feature>
<dbReference type="InterPro" id="IPR002110">
    <property type="entry name" value="Ankyrin_rpt"/>
</dbReference>
<evidence type="ECO:0000256" key="13">
    <source>
        <dbReference type="SAM" id="MobiDB-lite"/>
    </source>
</evidence>
<evidence type="ECO:0000256" key="5">
    <source>
        <dbReference type="ARBA" id="ARBA00022840"/>
    </source>
</evidence>
<dbReference type="Gene3D" id="1.25.40.20">
    <property type="entry name" value="Ankyrin repeat-containing domain"/>
    <property type="match status" value="1"/>
</dbReference>
<dbReference type="InterPro" id="IPR027417">
    <property type="entry name" value="P-loop_NTPase"/>
</dbReference>
<evidence type="ECO:0000256" key="10">
    <source>
        <dbReference type="PROSITE-ProRule" id="PRU00091"/>
    </source>
</evidence>
<evidence type="ECO:0000256" key="7">
    <source>
        <dbReference type="ARBA" id="ARBA00023175"/>
    </source>
</evidence>
<keyword evidence="3 10" id="KW-0863">Zinc-finger</keyword>
<evidence type="ECO:0000256" key="4">
    <source>
        <dbReference type="ARBA" id="ARBA00022833"/>
    </source>
</evidence>
<evidence type="ECO:0000259" key="15">
    <source>
        <dbReference type="PROSITE" id="PS51456"/>
    </source>
</evidence>
<evidence type="ECO:0000256" key="12">
    <source>
        <dbReference type="SAM" id="Coils"/>
    </source>
</evidence>
<dbReference type="GO" id="GO:0016459">
    <property type="term" value="C:myosin complex"/>
    <property type="evidence" value="ECO:0007669"/>
    <property type="project" value="UniProtKB-KW"/>
</dbReference>
<keyword evidence="7" id="KW-0505">Motor protein</keyword>
<dbReference type="Pfam" id="PF12796">
    <property type="entry name" value="Ank_2"/>
    <property type="match status" value="1"/>
</dbReference>
<proteinExistence type="inferred from homology"/>
<name>A0A1W0A209_9STRA</name>
<dbReference type="EMBL" id="JNBS01000643">
    <property type="protein sequence ID" value="OQS04297.1"/>
    <property type="molecule type" value="Genomic_DNA"/>
</dbReference>
<dbReference type="SMART" id="SM00015">
    <property type="entry name" value="IQ"/>
    <property type="match status" value="5"/>
</dbReference>
<evidence type="ECO:0000256" key="1">
    <source>
        <dbReference type="ARBA" id="ARBA00022723"/>
    </source>
</evidence>
<dbReference type="InterPro" id="IPR001609">
    <property type="entry name" value="Myosin_head_motor_dom-like"/>
</dbReference>
<dbReference type="InterPro" id="IPR017455">
    <property type="entry name" value="Znf_FYVE-rel"/>
</dbReference>
<dbReference type="InterPro" id="IPR013083">
    <property type="entry name" value="Znf_RING/FYVE/PHD"/>
</dbReference>
<evidence type="ECO:0000313" key="17">
    <source>
        <dbReference type="Proteomes" id="UP000243217"/>
    </source>
</evidence>
<dbReference type="PROSITE" id="PS50096">
    <property type="entry name" value="IQ"/>
    <property type="match status" value="2"/>
</dbReference>
<dbReference type="GO" id="GO:0005737">
    <property type="term" value="C:cytoplasm"/>
    <property type="evidence" value="ECO:0007669"/>
    <property type="project" value="TreeGrafter"/>
</dbReference>
<keyword evidence="2" id="KW-0547">Nucleotide-binding</keyword>
<dbReference type="Gene3D" id="1.20.5.4820">
    <property type="match status" value="1"/>
</dbReference>
<organism evidence="16 17">
    <name type="scientific">Thraustotheca clavata</name>
    <dbReference type="NCBI Taxonomy" id="74557"/>
    <lineage>
        <taxon>Eukaryota</taxon>
        <taxon>Sar</taxon>
        <taxon>Stramenopiles</taxon>
        <taxon>Oomycota</taxon>
        <taxon>Saprolegniomycetes</taxon>
        <taxon>Saprolegniales</taxon>
        <taxon>Achlyaceae</taxon>
        <taxon>Thraustotheca</taxon>
    </lineage>
</organism>
<feature type="domain" description="FYVE-type" evidence="14">
    <location>
        <begin position="1034"/>
        <end position="1067"/>
    </location>
</feature>